<dbReference type="Proteomes" id="UP000008319">
    <property type="component" value="Chromosome"/>
</dbReference>
<evidence type="ECO:0000313" key="2">
    <source>
        <dbReference type="Proteomes" id="UP000008319"/>
    </source>
</evidence>
<sequence length="83" mass="9609">MVILFFVKYRARYIMLNGIENIKQNKWYRATPPCLAGVFINNPVFQNFFVVYFNVNFSISILEKGKKIALGMLKVSINTLSIV</sequence>
<proteinExistence type="predicted"/>
<name>B4F066_PROMH</name>
<protein>
    <submittedName>
        <fullName evidence="1">Uncharacterized protein</fullName>
    </submittedName>
</protein>
<dbReference type="HOGENOM" id="CLU_2539848_0_0_6"/>
<dbReference type="KEGG" id="pmr:PMI1907"/>
<keyword evidence="2" id="KW-1185">Reference proteome</keyword>
<dbReference type="EnsemblBacteria" id="CAR43953">
    <property type="protein sequence ID" value="CAR43953"/>
    <property type="gene ID" value="PMI1907"/>
</dbReference>
<dbReference type="AlphaFoldDB" id="B4F066"/>
<dbReference type="EMBL" id="AM942759">
    <property type="protein sequence ID" value="CAR43953.1"/>
    <property type="molecule type" value="Genomic_DNA"/>
</dbReference>
<organism evidence="1 2">
    <name type="scientific">Proteus mirabilis (strain HI4320)</name>
    <dbReference type="NCBI Taxonomy" id="529507"/>
    <lineage>
        <taxon>Bacteria</taxon>
        <taxon>Pseudomonadati</taxon>
        <taxon>Pseudomonadota</taxon>
        <taxon>Gammaproteobacteria</taxon>
        <taxon>Enterobacterales</taxon>
        <taxon>Morganellaceae</taxon>
        <taxon>Proteus</taxon>
    </lineage>
</organism>
<reference evidence="1 2" key="1">
    <citation type="journal article" date="2008" name="J. Bacteriol.">
        <title>Complete genome sequence of uropathogenic Proteus mirabilis, a master of both adherence and motility.</title>
        <authorList>
            <person name="Pearson M.M."/>
            <person name="Sebaihia M."/>
            <person name="Churcher C."/>
            <person name="Quail M.A."/>
            <person name="Seshasayee A.S."/>
            <person name="Luscombe N.M."/>
            <person name="Abdellah Z."/>
            <person name="Arrosmith C."/>
            <person name="Atkin B."/>
            <person name="Chillingworth T."/>
            <person name="Hauser H."/>
            <person name="Jagels K."/>
            <person name="Moule S."/>
            <person name="Mungall K."/>
            <person name="Norbertczak H."/>
            <person name="Rabbinowitsch E."/>
            <person name="Walker D."/>
            <person name="Whithead S."/>
            <person name="Thomson N.R."/>
            <person name="Rather P.N."/>
            <person name="Parkhill J."/>
            <person name="Mobley H.L."/>
        </authorList>
    </citation>
    <scope>NUCLEOTIDE SEQUENCE [LARGE SCALE GENOMIC DNA]</scope>
    <source>
        <strain evidence="1 2">HI4320</strain>
    </source>
</reference>
<evidence type="ECO:0000313" key="1">
    <source>
        <dbReference type="EMBL" id="CAR43953.1"/>
    </source>
</evidence>
<accession>B4F066</accession>
<gene>
    <name evidence="1" type="ordered locus">PMI1907</name>
</gene>